<feature type="region of interest" description="Disordered" evidence="1">
    <location>
        <begin position="1"/>
        <end position="22"/>
    </location>
</feature>
<reference evidence="2" key="1">
    <citation type="submission" date="2014-09" db="EMBL/GenBank/DDBJ databases">
        <title>Genome sequence of the luminous mushroom Mycena chlorophos for searching fungal bioluminescence genes.</title>
        <authorList>
            <person name="Tanaka Y."/>
            <person name="Kasuga D."/>
            <person name="Oba Y."/>
            <person name="Hase S."/>
            <person name="Sato K."/>
            <person name="Oba Y."/>
            <person name="Sakakibara Y."/>
        </authorList>
    </citation>
    <scope>NUCLEOTIDE SEQUENCE</scope>
</reference>
<protein>
    <submittedName>
        <fullName evidence="2">Uncharacterized protein</fullName>
    </submittedName>
</protein>
<organism evidence="2 3">
    <name type="scientific">Mycena chlorophos</name>
    <name type="common">Agaric fungus</name>
    <name type="synonym">Agaricus chlorophos</name>
    <dbReference type="NCBI Taxonomy" id="658473"/>
    <lineage>
        <taxon>Eukaryota</taxon>
        <taxon>Fungi</taxon>
        <taxon>Dikarya</taxon>
        <taxon>Basidiomycota</taxon>
        <taxon>Agaricomycotina</taxon>
        <taxon>Agaricomycetes</taxon>
        <taxon>Agaricomycetidae</taxon>
        <taxon>Agaricales</taxon>
        <taxon>Marasmiineae</taxon>
        <taxon>Mycenaceae</taxon>
        <taxon>Mycena</taxon>
    </lineage>
</organism>
<keyword evidence="3" id="KW-1185">Reference proteome</keyword>
<evidence type="ECO:0000313" key="3">
    <source>
        <dbReference type="Proteomes" id="UP000815677"/>
    </source>
</evidence>
<evidence type="ECO:0000256" key="1">
    <source>
        <dbReference type="SAM" id="MobiDB-lite"/>
    </source>
</evidence>
<name>A0ABQ0L161_MYCCL</name>
<sequence>MIPLPFNNVPPRTNCERDESSGTPQVWLTASLAGTSVEERLERLVLVAPDPDVSDSDAGSSGSFSFGASMKSAVPCSCEERNGRPCWRIRRGWASCCAGVFRAVGMDVSS</sequence>
<gene>
    <name evidence="2" type="ORF">MCHLO_01867</name>
</gene>
<accession>A0ABQ0L161</accession>
<evidence type="ECO:0000313" key="2">
    <source>
        <dbReference type="EMBL" id="GAT44227.1"/>
    </source>
</evidence>
<dbReference type="Proteomes" id="UP000815677">
    <property type="component" value="Unassembled WGS sequence"/>
</dbReference>
<proteinExistence type="predicted"/>
<dbReference type="EMBL" id="DF839584">
    <property type="protein sequence ID" value="GAT44227.1"/>
    <property type="molecule type" value="Genomic_DNA"/>
</dbReference>